<sequence>MMSFKSSQKLLNPNEQKLPKKRTMAFYNCEMPYKKYLYNLLIDNIYLLTSEKPITSQQLLAQHLLLGQDQSFERAIQIFGCFSITDFIRKNAEHFIDYLEITATVKDGSSKNVVNGKKPELNFFNKKIKSYQPSSLLMKGKMILDE</sequence>
<dbReference type="Proteomes" id="UP000887577">
    <property type="component" value="Unplaced"/>
</dbReference>
<evidence type="ECO:0000313" key="1">
    <source>
        <dbReference type="Proteomes" id="UP000887577"/>
    </source>
</evidence>
<keyword evidence="1" id="KW-1185">Reference proteome</keyword>
<reference evidence="2" key="1">
    <citation type="submission" date="2022-11" db="UniProtKB">
        <authorList>
            <consortium name="WormBaseParasite"/>
        </authorList>
    </citation>
    <scope>IDENTIFICATION</scope>
</reference>
<organism evidence="1 2">
    <name type="scientific">Panagrolaimus superbus</name>
    <dbReference type="NCBI Taxonomy" id="310955"/>
    <lineage>
        <taxon>Eukaryota</taxon>
        <taxon>Metazoa</taxon>
        <taxon>Ecdysozoa</taxon>
        <taxon>Nematoda</taxon>
        <taxon>Chromadorea</taxon>
        <taxon>Rhabditida</taxon>
        <taxon>Tylenchina</taxon>
        <taxon>Panagrolaimomorpha</taxon>
        <taxon>Panagrolaimoidea</taxon>
        <taxon>Panagrolaimidae</taxon>
        <taxon>Panagrolaimus</taxon>
    </lineage>
</organism>
<accession>A0A914Z7J4</accession>
<name>A0A914Z7J4_9BILA</name>
<dbReference type="WBParaSite" id="PSU_v2.g8296.t1">
    <property type="protein sequence ID" value="PSU_v2.g8296.t1"/>
    <property type="gene ID" value="PSU_v2.g8296"/>
</dbReference>
<proteinExistence type="predicted"/>
<dbReference type="AlphaFoldDB" id="A0A914Z7J4"/>
<protein>
    <submittedName>
        <fullName evidence="2">Uncharacterized protein</fullName>
    </submittedName>
</protein>
<evidence type="ECO:0000313" key="2">
    <source>
        <dbReference type="WBParaSite" id="PSU_v2.g8296.t1"/>
    </source>
</evidence>